<keyword evidence="2" id="KW-0813">Transport</keyword>
<name>A0A9X2L973_9PROT</name>
<dbReference type="GO" id="GO:0005254">
    <property type="term" value="F:chloride channel activity"/>
    <property type="evidence" value="ECO:0007669"/>
    <property type="project" value="UniProtKB-KW"/>
</dbReference>
<dbReference type="GO" id="GO:0034707">
    <property type="term" value="C:chloride channel complex"/>
    <property type="evidence" value="ECO:0007669"/>
    <property type="project" value="UniProtKB-KW"/>
</dbReference>
<gene>
    <name evidence="13" type="ORF">NOG11_08525</name>
</gene>
<evidence type="ECO:0000256" key="11">
    <source>
        <dbReference type="SAM" id="Phobius"/>
    </source>
</evidence>
<evidence type="ECO:0000256" key="7">
    <source>
        <dbReference type="ARBA" id="ARBA00023173"/>
    </source>
</evidence>
<evidence type="ECO:0000256" key="10">
    <source>
        <dbReference type="PROSITE-ProRule" id="PRU00703"/>
    </source>
</evidence>
<evidence type="ECO:0000256" key="4">
    <source>
        <dbReference type="ARBA" id="ARBA00022989"/>
    </source>
</evidence>
<evidence type="ECO:0000259" key="12">
    <source>
        <dbReference type="PROSITE" id="PS51371"/>
    </source>
</evidence>
<evidence type="ECO:0000256" key="1">
    <source>
        <dbReference type="ARBA" id="ARBA00004141"/>
    </source>
</evidence>
<keyword evidence="5" id="KW-0406">Ion transport</keyword>
<feature type="transmembrane region" description="Helical" evidence="11">
    <location>
        <begin position="175"/>
        <end position="200"/>
    </location>
</feature>
<feature type="transmembrane region" description="Helical" evidence="11">
    <location>
        <begin position="249"/>
        <end position="273"/>
    </location>
</feature>
<evidence type="ECO:0000313" key="13">
    <source>
        <dbReference type="EMBL" id="MCQ8185438.1"/>
    </source>
</evidence>
<evidence type="ECO:0000256" key="8">
    <source>
        <dbReference type="ARBA" id="ARBA00023214"/>
    </source>
</evidence>
<dbReference type="InterPro" id="IPR001807">
    <property type="entry name" value="ClC"/>
</dbReference>
<dbReference type="Gene3D" id="1.10.3080.10">
    <property type="entry name" value="Clc chloride channel"/>
    <property type="match status" value="1"/>
</dbReference>
<dbReference type="InterPro" id="IPR000644">
    <property type="entry name" value="CBS_dom"/>
</dbReference>
<protein>
    <submittedName>
        <fullName evidence="13">Chloride channel protein</fullName>
    </submittedName>
</protein>
<keyword evidence="4 11" id="KW-1133">Transmembrane helix</keyword>
<feature type="domain" description="CBS" evidence="12">
    <location>
        <begin position="471"/>
        <end position="540"/>
    </location>
</feature>
<sequence length="546" mass="56716">MKFFPAIRANQWLKHSAERASALSDLKVWSLAAVTGVLTAYGVIGFTLAIEWMTETAYGEPTAMLAEGIKALNTQRAFIVPVIGGALVGLLLWGAKRSGILPDMRCQGVAEVIEARARPPGAISLRAGLVNTAVCALALGSGSSAGREGPAVLLGGAFSVALSKRFGLSAKDSRTLLGCAAAAAVSTAFNAPIAGVLFALEVVLSNYALSIFAPIALSSIVATLIARAHLGDLHRFVIPEYGGAAPLDLALGIPLGVIAGAVSIVFLVVAAWGRGAVRGLISKRHFPPALLPLIAGVGMGGAGIFYPELLGYGYQATTEALAGGYTLPLLTILLVGKIFTTVLCLSCRFGTGVFSGGVYLGAMSGAAFGIVAGMVFGNFVASPTFFAMIGMGAVSGAIIGAPISTTLIVFELTGDYTMTASLMLAVGLATVITQIFFGTSWFHYQLNQRGYDLSEGPQGVILQTIRVRDVMRPVPASAAPLEEDAARLTTGQTLGEALAEMARLDVSAMPVTKAKDDNHLLGTLTQIRALRTYNKALVDSHIEHHR</sequence>
<evidence type="ECO:0000256" key="9">
    <source>
        <dbReference type="ARBA" id="ARBA00023303"/>
    </source>
</evidence>
<reference evidence="13" key="1">
    <citation type="submission" date="2022-07" db="EMBL/GenBank/DDBJ databases">
        <title>Parvularcula maris sp. nov., an algicidal bacterium isolated from seawater.</title>
        <authorList>
            <person name="Li F."/>
        </authorList>
    </citation>
    <scope>NUCLEOTIDE SEQUENCE</scope>
    <source>
        <strain evidence="13">BGMRC 0090</strain>
    </source>
</reference>
<dbReference type="InterPro" id="IPR014743">
    <property type="entry name" value="Cl-channel_core"/>
</dbReference>
<dbReference type="PROSITE" id="PS51371">
    <property type="entry name" value="CBS"/>
    <property type="match status" value="1"/>
</dbReference>
<dbReference type="InterPro" id="IPR046342">
    <property type="entry name" value="CBS_dom_sf"/>
</dbReference>
<dbReference type="PANTHER" id="PTHR43427:SF6">
    <property type="entry name" value="CHLORIDE CHANNEL PROTEIN CLC-E"/>
    <property type="match status" value="1"/>
</dbReference>
<evidence type="ECO:0000256" key="6">
    <source>
        <dbReference type="ARBA" id="ARBA00023136"/>
    </source>
</evidence>
<dbReference type="Proteomes" id="UP001142610">
    <property type="component" value="Unassembled WGS sequence"/>
</dbReference>
<evidence type="ECO:0000256" key="5">
    <source>
        <dbReference type="ARBA" id="ARBA00023065"/>
    </source>
</evidence>
<feature type="transmembrane region" description="Helical" evidence="11">
    <location>
        <begin position="357"/>
        <end position="379"/>
    </location>
</feature>
<feature type="transmembrane region" description="Helical" evidence="11">
    <location>
        <begin position="285"/>
        <end position="305"/>
    </location>
</feature>
<evidence type="ECO:0000256" key="2">
    <source>
        <dbReference type="ARBA" id="ARBA00022448"/>
    </source>
</evidence>
<comment type="subcellular location">
    <subcellularLocation>
        <location evidence="1">Membrane</location>
        <topology evidence="1">Multi-pass membrane protein</topology>
    </subcellularLocation>
</comment>
<feature type="transmembrane region" description="Helical" evidence="11">
    <location>
        <begin position="385"/>
        <end position="410"/>
    </location>
</feature>
<dbReference type="PANTHER" id="PTHR43427">
    <property type="entry name" value="CHLORIDE CHANNEL PROTEIN CLC-E"/>
    <property type="match status" value="1"/>
</dbReference>
<dbReference type="InterPro" id="IPR050368">
    <property type="entry name" value="ClC-type_chloride_channel"/>
</dbReference>
<accession>A0A9X2L973</accession>
<feature type="transmembrane region" description="Helical" evidence="11">
    <location>
        <begin position="325"/>
        <end position="345"/>
    </location>
</feature>
<feature type="transmembrane region" description="Helical" evidence="11">
    <location>
        <begin position="28"/>
        <end position="50"/>
    </location>
</feature>
<dbReference type="PRINTS" id="PR00762">
    <property type="entry name" value="CLCHANNEL"/>
</dbReference>
<keyword evidence="10" id="KW-0129">CBS domain</keyword>
<dbReference type="AlphaFoldDB" id="A0A9X2L973"/>
<dbReference type="CDD" id="cd00400">
    <property type="entry name" value="Voltage_gated_ClC"/>
    <property type="match status" value="1"/>
</dbReference>
<organism evidence="13 14">
    <name type="scientific">Parvularcula maris</name>
    <dbReference type="NCBI Taxonomy" id="2965077"/>
    <lineage>
        <taxon>Bacteria</taxon>
        <taxon>Pseudomonadati</taxon>
        <taxon>Pseudomonadota</taxon>
        <taxon>Alphaproteobacteria</taxon>
        <taxon>Parvularculales</taxon>
        <taxon>Parvularculaceae</taxon>
        <taxon>Parvularcula</taxon>
    </lineage>
</organism>
<keyword evidence="3 11" id="KW-0812">Transmembrane</keyword>
<dbReference type="SUPFAM" id="SSF81340">
    <property type="entry name" value="Clc chloride channel"/>
    <property type="match status" value="1"/>
</dbReference>
<proteinExistence type="predicted"/>
<feature type="transmembrane region" description="Helical" evidence="11">
    <location>
        <begin position="207"/>
        <end position="229"/>
    </location>
</feature>
<dbReference type="EMBL" id="JANIBC010000005">
    <property type="protein sequence ID" value="MCQ8185438.1"/>
    <property type="molecule type" value="Genomic_DNA"/>
</dbReference>
<evidence type="ECO:0000256" key="3">
    <source>
        <dbReference type="ARBA" id="ARBA00022692"/>
    </source>
</evidence>
<keyword evidence="7" id="KW-0869">Chloride channel</keyword>
<feature type="transmembrane region" description="Helical" evidence="11">
    <location>
        <begin position="422"/>
        <end position="444"/>
    </location>
</feature>
<keyword evidence="14" id="KW-1185">Reference proteome</keyword>
<evidence type="ECO:0000313" key="14">
    <source>
        <dbReference type="Proteomes" id="UP001142610"/>
    </source>
</evidence>
<feature type="transmembrane region" description="Helical" evidence="11">
    <location>
        <begin position="77"/>
        <end position="95"/>
    </location>
</feature>
<keyword evidence="6 11" id="KW-0472">Membrane</keyword>
<dbReference type="SUPFAM" id="SSF54631">
    <property type="entry name" value="CBS-domain pair"/>
    <property type="match status" value="1"/>
</dbReference>
<keyword evidence="9" id="KW-0407">Ion channel</keyword>
<keyword evidence="8" id="KW-0868">Chloride</keyword>
<comment type="caution">
    <text evidence="13">The sequence shown here is derived from an EMBL/GenBank/DDBJ whole genome shotgun (WGS) entry which is preliminary data.</text>
</comment>
<dbReference type="Pfam" id="PF00654">
    <property type="entry name" value="Voltage_CLC"/>
    <property type="match status" value="1"/>
</dbReference>
<dbReference type="RefSeq" id="WP_256619324.1">
    <property type="nucleotide sequence ID" value="NZ_JANIBC010000005.1"/>
</dbReference>